<dbReference type="Pfam" id="PF00166">
    <property type="entry name" value="Cpn10"/>
    <property type="match status" value="1"/>
</dbReference>
<evidence type="ECO:0000256" key="2">
    <source>
        <dbReference type="ARBA" id="ARBA00018842"/>
    </source>
</evidence>
<comment type="subunit">
    <text evidence="7">Homoheptamer arranged in a ring structure. 2 heptameric Hsp10 rings interact with a Hsp60 tetradecamer in the structure of a back-to-back double heptameric ring to form the symmetrical football complex.</text>
</comment>
<comment type="similarity">
    <text evidence="1 8">Belongs to the GroES chaperonin family.</text>
</comment>
<accession>A0A8C7BD94</accession>
<dbReference type="SUPFAM" id="SSF50129">
    <property type="entry name" value="GroES-like"/>
    <property type="match status" value="1"/>
</dbReference>
<dbReference type="PRINTS" id="PR00297">
    <property type="entry name" value="CHAPERONIN10"/>
</dbReference>
<dbReference type="GO" id="GO:0051082">
    <property type="term" value="F:unfolded protein binding"/>
    <property type="evidence" value="ECO:0007669"/>
    <property type="project" value="TreeGrafter"/>
</dbReference>
<dbReference type="PANTHER" id="PTHR10772">
    <property type="entry name" value="10 KDA HEAT SHOCK PROTEIN"/>
    <property type="match status" value="1"/>
</dbReference>
<evidence type="ECO:0000256" key="1">
    <source>
        <dbReference type="ARBA" id="ARBA00006975"/>
    </source>
</evidence>
<dbReference type="CDD" id="cd00320">
    <property type="entry name" value="cpn10"/>
    <property type="match status" value="1"/>
</dbReference>
<proteinExistence type="inferred from homology"/>
<dbReference type="GO" id="GO:0005524">
    <property type="term" value="F:ATP binding"/>
    <property type="evidence" value="ECO:0007669"/>
    <property type="project" value="InterPro"/>
</dbReference>
<keyword evidence="10" id="KW-1185">Reference proteome</keyword>
<dbReference type="Proteomes" id="UP000694425">
    <property type="component" value="Unplaced"/>
</dbReference>
<dbReference type="AlphaFoldDB" id="A0A8C7BD94"/>
<reference evidence="9" key="1">
    <citation type="submission" date="2025-08" db="UniProtKB">
        <authorList>
            <consortium name="Ensembl"/>
        </authorList>
    </citation>
    <scope>IDENTIFICATION</scope>
</reference>
<evidence type="ECO:0000256" key="4">
    <source>
        <dbReference type="ARBA" id="ARBA00029976"/>
    </source>
</evidence>
<dbReference type="GO" id="GO:0051087">
    <property type="term" value="F:protein-folding chaperone binding"/>
    <property type="evidence" value="ECO:0007669"/>
    <property type="project" value="TreeGrafter"/>
</dbReference>
<comment type="function">
    <text evidence="6">Co-chaperonin implicated in mitochondrial protein import and macromolecular assembly. Together with Hsp60, facilitates the correct folding of imported proteins. May also prevent misfolding and promote the refolding and proper assembly of unfolded polypeptides generated under stress conditions in the mitochondrial matrix. The functional units of these chaperonins consist of heptameric rings of the large subunit Hsp60, which function as a back-to-back double ring. In a cyclic reaction, Hsp60 ring complexes bind one unfolded substrate protein per ring, followed by the binding of ATP and association with 2 heptameric rings of the co-chaperonin Hsp10. This leads to sequestration of the substrate protein in the inner cavity of Hsp60 where, for a certain period of time, it can fold undisturbed by other cell components. Synchronous hydrolysis of ATP in all Hsp60 subunits results in the dissociation of the chaperonin rings and the release of ADP and the folded substrate protein.</text>
</comment>
<evidence type="ECO:0000313" key="9">
    <source>
        <dbReference type="Ensembl" id="ENSNVIP00000017231.1"/>
    </source>
</evidence>
<dbReference type="GeneTree" id="ENSGT00390000006350"/>
<dbReference type="GO" id="GO:0005759">
    <property type="term" value="C:mitochondrial matrix"/>
    <property type="evidence" value="ECO:0007669"/>
    <property type="project" value="TreeGrafter"/>
</dbReference>
<reference evidence="9" key="2">
    <citation type="submission" date="2025-09" db="UniProtKB">
        <authorList>
            <consortium name="Ensembl"/>
        </authorList>
    </citation>
    <scope>IDENTIFICATION</scope>
</reference>
<sequence length="102" mass="11634">WAGQEFRTFPPLLDRVLVERNAAKPVTKGPIMRPEKPQEKAWYVTVVAVGSGSKGKCGEIQPVSMKVEDKFLLPKYGGTKVVLDNKDYFLFRDRDILRKHTD</sequence>
<evidence type="ECO:0000256" key="8">
    <source>
        <dbReference type="RuleBase" id="RU003479"/>
    </source>
</evidence>
<dbReference type="SMART" id="SM00883">
    <property type="entry name" value="Cpn10"/>
    <property type="match status" value="1"/>
</dbReference>
<dbReference type="PANTHER" id="PTHR10772:SF0">
    <property type="entry name" value="10 KDA HEAT SHOCK PROTEIN, MITOCHONDRIAL"/>
    <property type="match status" value="1"/>
</dbReference>
<evidence type="ECO:0000256" key="7">
    <source>
        <dbReference type="ARBA" id="ARBA00046576"/>
    </source>
</evidence>
<evidence type="ECO:0000256" key="5">
    <source>
        <dbReference type="ARBA" id="ARBA00031971"/>
    </source>
</evidence>
<dbReference type="InterPro" id="IPR037124">
    <property type="entry name" value="Chaperonin_GroES_sf"/>
</dbReference>
<evidence type="ECO:0000256" key="6">
    <source>
        <dbReference type="ARBA" id="ARBA00046093"/>
    </source>
</evidence>
<evidence type="ECO:0000256" key="3">
    <source>
        <dbReference type="ARBA" id="ARBA00023186"/>
    </source>
</evidence>
<dbReference type="Ensembl" id="ENSNVIT00000020091.1">
    <property type="protein sequence ID" value="ENSNVIP00000017231.1"/>
    <property type="gene ID" value="ENSNVIG00000013510.1"/>
</dbReference>
<protein>
    <recommendedName>
        <fullName evidence="2">10 kDa heat shock protein, mitochondrial</fullName>
    </recommendedName>
    <alternativeName>
        <fullName evidence="4">10 kDa chaperonin</fullName>
    </alternativeName>
    <alternativeName>
        <fullName evidence="5">Chaperonin 10</fullName>
    </alternativeName>
</protein>
<dbReference type="Gene3D" id="2.30.33.40">
    <property type="entry name" value="GroES chaperonin"/>
    <property type="match status" value="1"/>
</dbReference>
<name>A0A8C7BD94_NEOVI</name>
<dbReference type="GO" id="GO:0044183">
    <property type="term" value="F:protein folding chaperone"/>
    <property type="evidence" value="ECO:0007669"/>
    <property type="project" value="InterPro"/>
</dbReference>
<dbReference type="GO" id="GO:0046872">
    <property type="term" value="F:metal ion binding"/>
    <property type="evidence" value="ECO:0007669"/>
    <property type="project" value="TreeGrafter"/>
</dbReference>
<dbReference type="FunFam" id="2.30.33.40:FF:000002">
    <property type="entry name" value="10 kDa chaperonin, mitochondrial"/>
    <property type="match status" value="1"/>
</dbReference>
<keyword evidence="3 8" id="KW-0143">Chaperone</keyword>
<organism evidence="9 10">
    <name type="scientific">Neovison vison</name>
    <name type="common">American mink</name>
    <name type="synonym">Mustela vison</name>
    <dbReference type="NCBI Taxonomy" id="452646"/>
    <lineage>
        <taxon>Eukaryota</taxon>
        <taxon>Metazoa</taxon>
        <taxon>Chordata</taxon>
        <taxon>Craniata</taxon>
        <taxon>Vertebrata</taxon>
        <taxon>Euteleostomi</taxon>
        <taxon>Mammalia</taxon>
        <taxon>Eutheria</taxon>
        <taxon>Laurasiatheria</taxon>
        <taxon>Carnivora</taxon>
        <taxon>Caniformia</taxon>
        <taxon>Musteloidea</taxon>
        <taxon>Mustelidae</taxon>
        <taxon>Mustelinae</taxon>
        <taxon>Neogale</taxon>
    </lineage>
</organism>
<evidence type="ECO:0000313" key="10">
    <source>
        <dbReference type="Proteomes" id="UP000694425"/>
    </source>
</evidence>
<dbReference type="InterPro" id="IPR011032">
    <property type="entry name" value="GroES-like_sf"/>
</dbReference>
<dbReference type="InterPro" id="IPR020818">
    <property type="entry name" value="Chaperonin_GroES"/>
</dbReference>